<organism evidence="2 3">
    <name type="scientific">Sordaria macrospora</name>
    <dbReference type="NCBI Taxonomy" id="5147"/>
    <lineage>
        <taxon>Eukaryota</taxon>
        <taxon>Fungi</taxon>
        <taxon>Dikarya</taxon>
        <taxon>Ascomycota</taxon>
        <taxon>Pezizomycotina</taxon>
        <taxon>Sordariomycetes</taxon>
        <taxon>Sordariomycetidae</taxon>
        <taxon>Sordariales</taxon>
        <taxon>Sordariaceae</taxon>
        <taxon>Sordaria</taxon>
    </lineage>
</organism>
<evidence type="ECO:0000256" key="1">
    <source>
        <dbReference type="SAM" id="MobiDB-lite"/>
    </source>
</evidence>
<name>A0A8S8ZG59_SORMA</name>
<protein>
    <submittedName>
        <fullName evidence="2">Uncharacterized protein</fullName>
    </submittedName>
</protein>
<proteinExistence type="predicted"/>
<evidence type="ECO:0000313" key="2">
    <source>
        <dbReference type="EMBL" id="KAA8623949.1"/>
    </source>
</evidence>
<feature type="region of interest" description="Disordered" evidence="1">
    <location>
        <begin position="205"/>
        <end position="230"/>
    </location>
</feature>
<dbReference type="Proteomes" id="UP000433876">
    <property type="component" value="Unassembled WGS sequence"/>
</dbReference>
<comment type="caution">
    <text evidence="2">The sequence shown here is derived from an EMBL/GenBank/DDBJ whole genome shotgun (WGS) entry which is preliminary data.</text>
</comment>
<reference evidence="2 3" key="1">
    <citation type="submission" date="2017-07" db="EMBL/GenBank/DDBJ databases">
        <title>Genome sequence of the Sordaria macrospora wild type strain R19027.</title>
        <authorList>
            <person name="Nowrousian M."/>
            <person name="Teichert I."/>
            <person name="Kueck U."/>
        </authorList>
    </citation>
    <scope>NUCLEOTIDE SEQUENCE [LARGE SCALE GENOMIC DNA]</scope>
    <source>
        <strain evidence="2 3">R19027</strain>
        <tissue evidence="2">Mycelium</tissue>
    </source>
</reference>
<feature type="compositionally biased region" description="Low complexity" evidence="1">
    <location>
        <begin position="205"/>
        <end position="215"/>
    </location>
</feature>
<gene>
    <name evidence="2" type="ORF">SMACR_09362</name>
</gene>
<evidence type="ECO:0000313" key="3">
    <source>
        <dbReference type="Proteomes" id="UP000433876"/>
    </source>
</evidence>
<dbReference type="EMBL" id="NMPR01000288">
    <property type="protein sequence ID" value="KAA8623949.1"/>
    <property type="molecule type" value="Genomic_DNA"/>
</dbReference>
<accession>A0A8S8ZG59</accession>
<dbReference type="VEuPathDB" id="FungiDB:SMAC_09362"/>
<sequence length="230" mass="25801">MSDWIVQNFVFPGGCQIVYYDPVTGQALPPQIYQPPQVYQQPAASEQLGMPRLDYYGPAVGIQEPEPAFLLVNKFEQPVLPAPGFVEELDSANEELDFEEGFDSVDEDMDSDEDEGLGPAENMFHYEVFQHEVYQQPVMPVAPVAPVVPVEPIIPVVPMMPIEYIEPVMPNIPAMPIEYIMPAIHAATAIQIHHYVLEHNIQEQPVARRPQQPQPKNNFPWASKAAKSQA</sequence>
<dbReference type="AlphaFoldDB" id="A0A8S8ZG59"/>